<sequence length="1040" mass="117251">MAITSNLNYLAPIVLWEETKPYEITGNVSAEIPRTNFQFQPYAVAIKDTRALKDGISLSTHGFEWVSHETVEDFKTDESVNRYIKELEGFVKDYFNAEKVLTFQYQVRKRQPDPLDPRIRPPSNFVHVDVSPGGAEARIRFNYPEMADELLRRRYALLSLWRPLFSPLRDYPLALCDARSVQDSDLVESDYIYPNFVSESLLLKHSPKHDWFYLSDQRKEELLIITNYDSAFKRRTPHTGFELADTAGKTKARESIEVKVVKAMKLWITGALADEKVGSSLTDGHCLNMCLLVIAITYFRRRVYIRLAMRRECDYGGIIILFNIIRSSSFPHFKLWFQNFASISMKITEEYCGLEPPVQKLEIREAYEQLSTQEKCYAHYMREAAFHGSRIIMRQVSPESETIFNLIIQLWRTCDGDWASLAMRASLDEQAISQFLDYAATAMENLGNYKGYGDQKFIPRIAPHDLEKLCLVSPDALELFNLARPFIFGITPKTLGYPDEGGMSNYYPESPHLTKEEIRAVGDATCSKLSLRNTRLQKSITESGVEYHLLVASVSKHPAKPELQDLVLPDGSKVIVKYGDHSDDLSRICDSLAKAKDFAASKEQENYLSKLISFYQTGDIDTHKEAAKDWLADDAPCVETWSGFLEPGRDPNGVRCEFEALVAVKDKRWSEAFGQLSSRAEQFILQLPWSGLGPDGKELGPFENDTIAKANFVALNLLCYCASNVWTGLTAPGYPEIKAEIGQKNMTFSNRVAANNASGQEHRFLNPVDVELFEANRSLCFFLQLALHELIGHSCGKLFQETESGYFNFDPHKMPKNPFTGKPVESWYGLGETPETAFGGIATAYIECLAEGIGLYLMSADDVLGTLAPDTTSNIDEVVYIGYLSIACMGLRALLSYNPGTKKWGQVHDQARFGLLKCFLNAGHGFATIEHATEEPNSVKIVMSREKIAAVGRPALGSLIHELHIARCTKSVEEGSDLFENLTAVDEVALRWRAAVEATKGPRTLFVHPNTKLENGIVSLVEYPETKQGLIQSWVDRQLW</sequence>
<dbReference type="GO" id="GO:0046872">
    <property type="term" value="F:metal ion binding"/>
    <property type="evidence" value="ECO:0007669"/>
    <property type="project" value="UniProtKB-KW"/>
</dbReference>
<dbReference type="GO" id="GO:0005737">
    <property type="term" value="C:cytoplasm"/>
    <property type="evidence" value="ECO:0007669"/>
    <property type="project" value="TreeGrafter"/>
</dbReference>
<evidence type="ECO:0000256" key="2">
    <source>
        <dbReference type="ARBA" id="ARBA00022801"/>
    </source>
</evidence>
<accession>A0AAN6C299</accession>
<dbReference type="NCBIfam" id="NF041278">
    <property type="entry name" value="CmcJ_NvfI_EfuI"/>
    <property type="match status" value="1"/>
</dbReference>
<dbReference type="GO" id="GO:0016491">
    <property type="term" value="F:oxidoreductase activity"/>
    <property type="evidence" value="ECO:0007669"/>
    <property type="project" value="InterPro"/>
</dbReference>
<reference evidence="4 5" key="1">
    <citation type="submission" date="2020-02" db="EMBL/GenBank/DDBJ databases">
        <title>Identification and distribution of gene clusters putatively required for synthesis of sphingolipid metabolism inhibitors in phylogenetically diverse species of the filamentous fungus Fusarium.</title>
        <authorList>
            <person name="Kim H.-S."/>
            <person name="Busman M."/>
            <person name="Brown D.W."/>
            <person name="Divon H."/>
            <person name="Uhlig S."/>
            <person name="Proctor R.H."/>
        </authorList>
    </citation>
    <scope>NUCLEOTIDE SEQUENCE [LARGE SCALE GENOMIC DNA]</scope>
    <source>
        <strain evidence="4 5">NRRL 2903</strain>
    </source>
</reference>
<gene>
    <name evidence="4" type="ORF">FAUST_4809</name>
</gene>
<evidence type="ECO:0000256" key="3">
    <source>
        <dbReference type="ARBA" id="ARBA00023604"/>
    </source>
</evidence>
<dbReference type="Proteomes" id="UP000537989">
    <property type="component" value="Unassembled WGS sequence"/>
</dbReference>
<proteinExistence type="inferred from homology"/>
<comment type="similarity">
    <text evidence="3">Belongs to the asaB hydroxylase/desaturase family.</text>
</comment>
<keyword evidence="1" id="KW-0479">Metal-binding</keyword>
<dbReference type="GO" id="GO:0008239">
    <property type="term" value="F:dipeptidyl-peptidase activity"/>
    <property type="evidence" value="ECO:0007669"/>
    <property type="project" value="TreeGrafter"/>
</dbReference>
<organism evidence="4 5">
    <name type="scientific">Fusarium austroamericanum</name>
    <dbReference type="NCBI Taxonomy" id="282268"/>
    <lineage>
        <taxon>Eukaryota</taxon>
        <taxon>Fungi</taxon>
        <taxon>Dikarya</taxon>
        <taxon>Ascomycota</taxon>
        <taxon>Pezizomycotina</taxon>
        <taxon>Sordariomycetes</taxon>
        <taxon>Hypocreomycetidae</taxon>
        <taxon>Hypocreales</taxon>
        <taxon>Nectriaceae</taxon>
        <taxon>Fusarium</taxon>
    </lineage>
</organism>
<evidence type="ECO:0000313" key="5">
    <source>
        <dbReference type="Proteomes" id="UP000537989"/>
    </source>
</evidence>
<protein>
    <recommendedName>
        <fullName evidence="6">Dipeptidyl peptidase III</fullName>
    </recommendedName>
</protein>
<dbReference type="InterPro" id="IPR044053">
    <property type="entry name" value="AsaB-like"/>
</dbReference>
<keyword evidence="2" id="KW-0378">Hydrolase</keyword>
<dbReference type="Gene3D" id="3.30.540.30">
    <property type="match status" value="3"/>
</dbReference>
<evidence type="ECO:0000313" key="4">
    <source>
        <dbReference type="EMBL" id="KAF5239632.1"/>
    </source>
</evidence>
<dbReference type="Pfam" id="PF03571">
    <property type="entry name" value="Peptidase_M49"/>
    <property type="match status" value="1"/>
</dbReference>
<name>A0AAN6C299_FUSAU</name>
<comment type="caution">
    <text evidence="4">The sequence shown here is derived from an EMBL/GenBank/DDBJ whole genome shotgun (WGS) entry which is preliminary data.</text>
</comment>
<dbReference type="PANTHER" id="PTHR23422:SF11">
    <property type="entry name" value="DIPEPTIDYL PEPTIDASE 3"/>
    <property type="match status" value="1"/>
</dbReference>
<evidence type="ECO:0000256" key="1">
    <source>
        <dbReference type="ARBA" id="ARBA00022723"/>
    </source>
</evidence>
<keyword evidence="5" id="KW-1185">Reference proteome</keyword>
<dbReference type="InterPro" id="IPR039461">
    <property type="entry name" value="Peptidase_M49"/>
</dbReference>
<dbReference type="AlphaFoldDB" id="A0AAN6C299"/>
<dbReference type="PANTHER" id="PTHR23422">
    <property type="entry name" value="DIPEPTIDYL PEPTIDASE III-RELATED"/>
    <property type="match status" value="1"/>
</dbReference>
<evidence type="ECO:0008006" key="6">
    <source>
        <dbReference type="Google" id="ProtNLM"/>
    </source>
</evidence>
<dbReference type="EMBL" id="JAAMOD010000122">
    <property type="protein sequence ID" value="KAF5239632.1"/>
    <property type="molecule type" value="Genomic_DNA"/>
</dbReference>